<dbReference type="AlphaFoldDB" id="A0A0M3IWR7"/>
<protein>
    <submittedName>
        <fullName evidence="3">Reverse transcriptase domain-containing protein</fullName>
    </submittedName>
</protein>
<evidence type="ECO:0000313" key="3">
    <source>
        <dbReference type="WBParaSite" id="ALUE_0002319501-mRNA-1"/>
    </source>
</evidence>
<sequence>MATSSVDSSRTELRTPHSGNANVHRNEPRRNFPHNYYNRRRDGAGPSRGGGNAHNRRGPPTSKKHMLSLDECEHLLAGVP</sequence>
<accession>A0A0M3IWR7</accession>
<feature type="compositionally biased region" description="Basic residues" evidence="1">
    <location>
        <begin position="54"/>
        <end position="66"/>
    </location>
</feature>
<dbReference type="Proteomes" id="UP000036681">
    <property type="component" value="Unplaced"/>
</dbReference>
<reference evidence="3" key="1">
    <citation type="submission" date="2017-02" db="UniProtKB">
        <authorList>
            <consortium name="WormBaseParasite"/>
        </authorList>
    </citation>
    <scope>IDENTIFICATION</scope>
</reference>
<evidence type="ECO:0000313" key="2">
    <source>
        <dbReference type="Proteomes" id="UP000036681"/>
    </source>
</evidence>
<feature type="region of interest" description="Disordered" evidence="1">
    <location>
        <begin position="1"/>
        <end position="80"/>
    </location>
</feature>
<organism evidence="2 3">
    <name type="scientific">Ascaris lumbricoides</name>
    <name type="common">Giant roundworm</name>
    <dbReference type="NCBI Taxonomy" id="6252"/>
    <lineage>
        <taxon>Eukaryota</taxon>
        <taxon>Metazoa</taxon>
        <taxon>Ecdysozoa</taxon>
        <taxon>Nematoda</taxon>
        <taxon>Chromadorea</taxon>
        <taxon>Rhabditida</taxon>
        <taxon>Spirurina</taxon>
        <taxon>Ascaridomorpha</taxon>
        <taxon>Ascaridoidea</taxon>
        <taxon>Ascarididae</taxon>
        <taxon>Ascaris</taxon>
    </lineage>
</organism>
<evidence type="ECO:0000256" key="1">
    <source>
        <dbReference type="SAM" id="MobiDB-lite"/>
    </source>
</evidence>
<dbReference type="WBParaSite" id="ALUE_0002319501-mRNA-1">
    <property type="protein sequence ID" value="ALUE_0002319501-mRNA-1"/>
    <property type="gene ID" value="ALUE_0002319501"/>
</dbReference>
<name>A0A0M3IWR7_ASCLU</name>
<keyword evidence="2" id="KW-1185">Reference proteome</keyword>
<proteinExistence type="predicted"/>